<gene>
    <name evidence="1" type="ORF">E8M01_06795</name>
</gene>
<proteinExistence type="predicted"/>
<keyword evidence="2" id="KW-1185">Reference proteome</keyword>
<evidence type="ECO:0000313" key="2">
    <source>
        <dbReference type="Proteomes" id="UP000298781"/>
    </source>
</evidence>
<organism evidence="1 2">
    <name type="scientific">Phreatobacter stygius</name>
    <dbReference type="NCBI Taxonomy" id="1940610"/>
    <lineage>
        <taxon>Bacteria</taxon>
        <taxon>Pseudomonadati</taxon>
        <taxon>Pseudomonadota</taxon>
        <taxon>Alphaproteobacteria</taxon>
        <taxon>Hyphomicrobiales</taxon>
        <taxon>Phreatobacteraceae</taxon>
        <taxon>Phreatobacter</taxon>
    </lineage>
</organism>
<reference evidence="1 2" key="1">
    <citation type="submission" date="2019-04" db="EMBL/GenBank/DDBJ databases">
        <title>Phreatobacter aquaticus sp. nov.</title>
        <authorList>
            <person name="Choi A."/>
        </authorList>
    </citation>
    <scope>NUCLEOTIDE SEQUENCE [LARGE SCALE GENOMIC DNA]</scope>
    <source>
        <strain evidence="1 2">KCTC 52518</strain>
    </source>
</reference>
<dbReference type="OrthoDB" id="9814791at2"/>
<evidence type="ECO:0000313" key="1">
    <source>
        <dbReference type="EMBL" id="QCI63979.1"/>
    </source>
</evidence>
<dbReference type="Proteomes" id="UP000298781">
    <property type="component" value="Chromosome"/>
</dbReference>
<dbReference type="EMBL" id="CP039690">
    <property type="protein sequence ID" value="QCI63979.1"/>
    <property type="molecule type" value="Genomic_DNA"/>
</dbReference>
<protein>
    <recommendedName>
        <fullName evidence="3">DUF1579 domain-containing protein</fullName>
    </recommendedName>
</protein>
<name>A0A4D7ASP9_9HYPH</name>
<evidence type="ECO:0008006" key="3">
    <source>
        <dbReference type="Google" id="ProtNLM"/>
    </source>
</evidence>
<dbReference type="RefSeq" id="WP_136959435.1">
    <property type="nucleotide sequence ID" value="NZ_CP039690.1"/>
</dbReference>
<accession>A0A4D7ASP9</accession>
<dbReference type="AlphaFoldDB" id="A0A4D7ASP9"/>
<dbReference type="KEGG" id="pstg:E8M01_06795"/>
<sequence length="183" mass="20192">MTARRGDVRALQRDFSAALLSAGRSSDMLASDDIYAPLLGIWDVDTWDFTTAGATIEGRGEWLFCRVLEGRAVQDVWIAPPRGAGGARQSHPHSRYGTSLRTLDPATRHWQVVWLNPVSGTLDVLQAHGEAGRIVQTGTGSDGQPIRWSFDQLTAVSFRWIGEAEQADGSWRAEAVFRGRRRS</sequence>